<protein>
    <submittedName>
        <fullName evidence="3">NAD(P)-binding protein</fullName>
    </submittedName>
</protein>
<evidence type="ECO:0000256" key="1">
    <source>
        <dbReference type="ARBA" id="ARBA00022857"/>
    </source>
</evidence>
<dbReference type="InterPro" id="IPR051911">
    <property type="entry name" value="SDR_oxidoreductase"/>
</dbReference>
<dbReference type="PANTHER" id="PTHR43976">
    <property type="entry name" value="SHORT CHAIN DEHYDROGENASE"/>
    <property type="match status" value="1"/>
</dbReference>
<dbReference type="CDD" id="cd05374">
    <property type="entry name" value="17beta-HSD-like_SDR_c"/>
    <property type="match status" value="1"/>
</dbReference>
<dbReference type="PROSITE" id="PS00061">
    <property type="entry name" value="ADH_SHORT"/>
    <property type="match status" value="1"/>
</dbReference>
<dbReference type="PRINTS" id="PR00081">
    <property type="entry name" value="GDHRDH"/>
</dbReference>
<dbReference type="SUPFAM" id="SSF51735">
    <property type="entry name" value="NAD(P)-binding Rossmann-fold domains"/>
    <property type="match status" value="1"/>
</dbReference>
<dbReference type="Pfam" id="PF00106">
    <property type="entry name" value="adh_short"/>
    <property type="match status" value="1"/>
</dbReference>
<dbReference type="OrthoDB" id="1274115at2759"/>
<evidence type="ECO:0000256" key="2">
    <source>
        <dbReference type="RuleBase" id="RU000363"/>
    </source>
</evidence>
<dbReference type="PANTHER" id="PTHR43976:SF6">
    <property type="entry name" value="OXIDOREDUCTASE, PUTATIVE (AFU_ORTHOLOGUE AFUA_1G13950)-RELATED"/>
    <property type="match status" value="1"/>
</dbReference>
<dbReference type="InterPro" id="IPR020904">
    <property type="entry name" value="Sc_DH/Rdtase_CS"/>
</dbReference>
<keyword evidence="4" id="KW-1185">Reference proteome</keyword>
<reference evidence="3" key="1">
    <citation type="journal article" date="2020" name="Stud. Mycol.">
        <title>101 Dothideomycetes genomes: a test case for predicting lifestyles and emergence of pathogens.</title>
        <authorList>
            <person name="Haridas S."/>
            <person name="Albert R."/>
            <person name="Binder M."/>
            <person name="Bloem J."/>
            <person name="Labutti K."/>
            <person name="Salamov A."/>
            <person name="Andreopoulos B."/>
            <person name="Baker S."/>
            <person name="Barry K."/>
            <person name="Bills G."/>
            <person name="Bluhm B."/>
            <person name="Cannon C."/>
            <person name="Castanera R."/>
            <person name="Culley D."/>
            <person name="Daum C."/>
            <person name="Ezra D."/>
            <person name="Gonzalez J."/>
            <person name="Henrissat B."/>
            <person name="Kuo A."/>
            <person name="Liang C."/>
            <person name="Lipzen A."/>
            <person name="Lutzoni F."/>
            <person name="Magnuson J."/>
            <person name="Mondo S."/>
            <person name="Nolan M."/>
            <person name="Ohm R."/>
            <person name="Pangilinan J."/>
            <person name="Park H.-J."/>
            <person name="Ramirez L."/>
            <person name="Alfaro M."/>
            <person name="Sun H."/>
            <person name="Tritt A."/>
            <person name="Yoshinaga Y."/>
            <person name="Zwiers L.-H."/>
            <person name="Turgeon B."/>
            <person name="Goodwin S."/>
            <person name="Spatafora J."/>
            <person name="Crous P."/>
            <person name="Grigoriev I."/>
        </authorList>
    </citation>
    <scope>NUCLEOTIDE SEQUENCE</scope>
    <source>
        <strain evidence="3">CBS 113818</strain>
    </source>
</reference>
<proteinExistence type="inferred from homology"/>
<dbReference type="PRINTS" id="PR00080">
    <property type="entry name" value="SDRFAMILY"/>
</dbReference>
<dbReference type="Proteomes" id="UP000799424">
    <property type="component" value="Unassembled WGS sequence"/>
</dbReference>
<evidence type="ECO:0000313" key="3">
    <source>
        <dbReference type="EMBL" id="KAF2819395.1"/>
    </source>
</evidence>
<comment type="similarity">
    <text evidence="2">Belongs to the short-chain dehydrogenases/reductases (SDR) family.</text>
</comment>
<gene>
    <name evidence="3" type="ORF">CC86DRAFT_388187</name>
</gene>
<sequence length="312" mass="33405">MFNIAGAERKLTWLVTGSSNGIGLALVRYILTTGDNVIATSRNPSKTPELVKEIESHPNGKWIALDISWSQENITEAIGVADACFEGGITAIVNNAAFAVAGAIEDIPEEDAKAEFETNVWGTVRVCKAILPRMRQRGSGTIVQISSVLGLAVFPAMGIYSASKFALEAISEALSHETRSFGIRTLIVNLGTFQTNFLAPGAMPVVEPSEPYKAPHVVATTIQSELDKHGKQLGDPGKAAKIIHDAVSGNDPSLANVLRLPLGVDGWEAATAHMDQVRDDFNTCKDVAYSTNCGAPRRLSRSARVGFNEQLF</sequence>
<keyword evidence="1" id="KW-0521">NADP</keyword>
<dbReference type="InterPro" id="IPR002347">
    <property type="entry name" value="SDR_fam"/>
</dbReference>
<dbReference type="InterPro" id="IPR036291">
    <property type="entry name" value="NAD(P)-bd_dom_sf"/>
</dbReference>
<dbReference type="AlphaFoldDB" id="A0A6A6ZGM2"/>
<evidence type="ECO:0000313" key="4">
    <source>
        <dbReference type="Proteomes" id="UP000799424"/>
    </source>
</evidence>
<accession>A0A6A6ZGM2</accession>
<organism evidence="3 4">
    <name type="scientific">Ophiobolus disseminans</name>
    <dbReference type="NCBI Taxonomy" id="1469910"/>
    <lineage>
        <taxon>Eukaryota</taxon>
        <taxon>Fungi</taxon>
        <taxon>Dikarya</taxon>
        <taxon>Ascomycota</taxon>
        <taxon>Pezizomycotina</taxon>
        <taxon>Dothideomycetes</taxon>
        <taxon>Pleosporomycetidae</taxon>
        <taxon>Pleosporales</taxon>
        <taxon>Pleosporineae</taxon>
        <taxon>Phaeosphaeriaceae</taxon>
        <taxon>Ophiobolus</taxon>
    </lineage>
</organism>
<name>A0A6A6ZGM2_9PLEO</name>
<dbReference type="EMBL" id="MU006245">
    <property type="protein sequence ID" value="KAF2819395.1"/>
    <property type="molecule type" value="Genomic_DNA"/>
</dbReference>
<dbReference type="Gene3D" id="3.40.50.720">
    <property type="entry name" value="NAD(P)-binding Rossmann-like Domain"/>
    <property type="match status" value="1"/>
</dbReference>